<dbReference type="InterPro" id="IPR010718">
    <property type="entry name" value="DUF1294"/>
</dbReference>
<evidence type="ECO:0000256" key="1">
    <source>
        <dbReference type="ARBA" id="ARBA00022553"/>
    </source>
</evidence>
<keyword evidence="1" id="KW-0597">Phosphoprotein</keyword>
<feature type="transmembrane region" description="Helical" evidence="2">
    <location>
        <begin position="87"/>
        <end position="108"/>
    </location>
</feature>
<dbReference type="PANTHER" id="PTHR12962:SF1">
    <property type="entry name" value="COLD SHOCK DOMAIN-CONTAINING PROTEIN CG9705"/>
    <property type="match status" value="1"/>
</dbReference>
<comment type="caution">
    <text evidence="4">The sequence shown here is derived from an EMBL/GenBank/DDBJ whole genome shotgun (WGS) entry which is preliminary data.</text>
</comment>
<dbReference type="InterPro" id="IPR011129">
    <property type="entry name" value="CSD"/>
</dbReference>
<feature type="domain" description="CSD" evidence="3">
    <location>
        <begin position="2"/>
        <end position="67"/>
    </location>
</feature>
<dbReference type="Proteomes" id="UP000811844">
    <property type="component" value="Unassembled WGS sequence"/>
</dbReference>
<feature type="transmembrane region" description="Helical" evidence="2">
    <location>
        <begin position="180"/>
        <end position="197"/>
    </location>
</feature>
<proteinExistence type="predicted"/>
<keyword evidence="5" id="KW-1185">Reference proteome</keyword>
<dbReference type="RefSeq" id="WP_153664821.1">
    <property type="nucleotide sequence ID" value="NZ_JAAIKR010000009.1"/>
</dbReference>
<evidence type="ECO:0000256" key="2">
    <source>
        <dbReference type="SAM" id="Phobius"/>
    </source>
</evidence>
<dbReference type="PANTHER" id="PTHR12962">
    <property type="entry name" value="CALCIUM-REGULATED HEAT STABLE PROTEIN CRHSP-24-RELATED"/>
    <property type="match status" value="1"/>
</dbReference>
<feature type="transmembrane region" description="Helical" evidence="2">
    <location>
        <begin position="114"/>
        <end position="132"/>
    </location>
</feature>
<keyword evidence="2" id="KW-0812">Transmembrane</keyword>
<dbReference type="InterPro" id="IPR052069">
    <property type="entry name" value="Ca-reg_mRNA-binding_domain"/>
</dbReference>
<evidence type="ECO:0000313" key="5">
    <source>
        <dbReference type="Proteomes" id="UP000811844"/>
    </source>
</evidence>
<dbReference type="InterPro" id="IPR002059">
    <property type="entry name" value="CSP_DNA-bd"/>
</dbReference>
<name>A0ABS5I2X2_9GAMM</name>
<keyword evidence="2" id="KW-1133">Transmembrane helix</keyword>
<accession>A0ABS5I2X2</accession>
<reference evidence="4 5" key="1">
    <citation type="submission" date="2020-02" db="EMBL/GenBank/DDBJ databases">
        <title>Shewanella WXL01 sp. nov., a marine bacterium isolated from green algae in Luhuitou Fringing Reef (Northern South China Sea).</title>
        <authorList>
            <person name="Wang X."/>
        </authorList>
    </citation>
    <scope>NUCLEOTIDE SEQUENCE [LARGE SCALE GENOMIC DNA]</scope>
    <source>
        <strain evidence="4 5">MCCC 1A01895</strain>
    </source>
</reference>
<keyword evidence="2" id="KW-0472">Membrane</keyword>
<dbReference type="PROSITE" id="PS51857">
    <property type="entry name" value="CSD_2"/>
    <property type="match status" value="1"/>
</dbReference>
<sequence>MKYQGPLSHWNDDKGFGFVEPNGGGVRAFVHIKAFKNRTRRPVAGDIIVYHVAKDPQGRDKAMSIQYANELRQAMQRSGPREGRRRGAAFGQLFLLGFIVGLSASTVLGYTQPIIAAIYVLMSIVTFVTYAIDKSNAQKGHWRTRESTLHLMGLLGGWPGGAIAQRLLRHKSSKTSFKRTFWLMIALNLGGFLWLHTPNGTFYTDIVNGIFLQ</sequence>
<organism evidence="4 5">
    <name type="scientific">Shewanella intestini</name>
    <dbReference type="NCBI Taxonomy" id="2017544"/>
    <lineage>
        <taxon>Bacteria</taxon>
        <taxon>Pseudomonadati</taxon>
        <taxon>Pseudomonadota</taxon>
        <taxon>Gammaproteobacteria</taxon>
        <taxon>Alteromonadales</taxon>
        <taxon>Shewanellaceae</taxon>
        <taxon>Shewanella</taxon>
    </lineage>
</organism>
<dbReference type="CDD" id="cd04458">
    <property type="entry name" value="CSP_CDS"/>
    <property type="match status" value="1"/>
</dbReference>
<dbReference type="Gene3D" id="2.40.50.140">
    <property type="entry name" value="Nucleic acid-binding proteins"/>
    <property type="match status" value="1"/>
</dbReference>
<dbReference type="SMART" id="SM00357">
    <property type="entry name" value="CSP"/>
    <property type="match status" value="1"/>
</dbReference>
<evidence type="ECO:0000313" key="4">
    <source>
        <dbReference type="EMBL" id="MBR9728382.1"/>
    </source>
</evidence>
<gene>
    <name evidence="4" type="ORF">G3R48_10400</name>
</gene>
<dbReference type="Pfam" id="PF00313">
    <property type="entry name" value="CSD"/>
    <property type="match status" value="1"/>
</dbReference>
<evidence type="ECO:0000259" key="3">
    <source>
        <dbReference type="PROSITE" id="PS51857"/>
    </source>
</evidence>
<dbReference type="Pfam" id="PF06961">
    <property type="entry name" value="DUF1294"/>
    <property type="match status" value="1"/>
</dbReference>
<dbReference type="EMBL" id="JAAIKR010000009">
    <property type="protein sequence ID" value="MBR9728382.1"/>
    <property type="molecule type" value="Genomic_DNA"/>
</dbReference>
<protein>
    <submittedName>
        <fullName evidence="4">DUF1294 domain-containing protein</fullName>
    </submittedName>
</protein>
<dbReference type="InterPro" id="IPR012340">
    <property type="entry name" value="NA-bd_OB-fold"/>
</dbReference>
<dbReference type="SUPFAM" id="SSF50249">
    <property type="entry name" value="Nucleic acid-binding proteins"/>
    <property type="match status" value="1"/>
</dbReference>